<sequence length="139" mass="15345">MADYAGDLDPKAAWKMLESEPAAVLIDVRTLAEWQYVGVPDLSPLDRKAEFVEWQRFPDGSPNAEFVEQVTRIVPDPEVPVLFLCRSGVRSMHAAIALTEAGYAHCYNVAEGFEGDKDMAQHRGTVGGWKVAGLPWQQG</sequence>
<dbReference type="EMBL" id="JAGMWN010000012">
    <property type="protein sequence ID" value="MBP5858883.1"/>
    <property type="molecule type" value="Genomic_DNA"/>
</dbReference>
<organism evidence="2 3">
    <name type="scientific">Marivibrio halodurans</name>
    <dbReference type="NCBI Taxonomy" id="2039722"/>
    <lineage>
        <taxon>Bacteria</taxon>
        <taxon>Pseudomonadati</taxon>
        <taxon>Pseudomonadota</taxon>
        <taxon>Alphaproteobacteria</taxon>
        <taxon>Rhodospirillales</taxon>
        <taxon>Rhodospirillaceae</taxon>
        <taxon>Marivibrio</taxon>
    </lineage>
</organism>
<dbReference type="AlphaFoldDB" id="A0A8J7S5I5"/>
<keyword evidence="3" id="KW-1185">Reference proteome</keyword>
<dbReference type="PANTHER" id="PTHR47377">
    <property type="entry name" value="RHODANESE-LIKE DOMAIN-CONTAINING PROTEIN 4, CHLOROPLASTIC"/>
    <property type="match status" value="1"/>
</dbReference>
<reference evidence="2" key="1">
    <citation type="submission" date="2021-04" db="EMBL/GenBank/DDBJ databases">
        <authorList>
            <person name="Zhang D.-C."/>
        </authorList>
    </citation>
    <scope>NUCLEOTIDE SEQUENCE</scope>
    <source>
        <strain evidence="2">CGMCC 1.15697</strain>
    </source>
</reference>
<evidence type="ECO:0000313" key="2">
    <source>
        <dbReference type="EMBL" id="MBP5858883.1"/>
    </source>
</evidence>
<evidence type="ECO:0000313" key="3">
    <source>
        <dbReference type="Proteomes" id="UP000672602"/>
    </source>
</evidence>
<dbReference type="InterPro" id="IPR001763">
    <property type="entry name" value="Rhodanese-like_dom"/>
</dbReference>
<dbReference type="PROSITE" id="PS50206">
    <property type="entry name" value="RHODANESE_3"/>
    <property type="match status" value="1"/>
</dbReference>
<accession>A0A8J7S5I5</accession>
<proteinExistence type="predicted"/>
<dbReference type="PANTHER" id="PTHR47377:SF1">
    <property type="entry name" value="RHODANESE-LIKE DOMAIN-CONTAINING PROTEIN 4, CHLOROPLASTIC"/>
    <property type="match status" value="1"/>
</dbReference>
<dbReference type="SUPFAM" id="SSF52821">
    <property type="entry name" value="Rhodanese/Cell cycle control phosphatase"/>
    <property type="match status" value="1"/>
</dbReference>
<dbReference type="InterPro" id="IPR044240">
    <property type="entry name" value="STR4-like"/>
</dbReference>
<protein>
    <submittedName>
        <fullName evidence="2">Rhodanese-like domain-containing protein</fullName>
    </submittedName>
</protein>
<dbReference type="Gene3D" id="3.40.250.10">
    <property type="entry name" value="Rhodanese-like domain"/>
    <property type="match status" value="1"/>
</dbReference>
<gene>
    <name evidence="2" type="ORF">KAJ83_17825</name>
</gene>
<dbReference type="InterPro" id="IPR036873">
    <property type="entry name" value="Rhodanese-like_dom_sf"/>
</dbReference>
<dbReference type="CDD" id="cd01522">
    <property type="entry name" value="RHOD_1"/>
    <property type="match status" value="1"/>
</dbReference>
<evidence type="ECO:0000259" key="1">
    <source>
        <dbReference type="PROSITE" id="PS50206"/>
    </source>
</evidence>
<dbReference type="SMART" id="SM00450">
    <property type="entry name" value="RHOD"/>
    <property type="match status" value="1"/>
</dbReference>
<name>A0A8J7S5I5_9PROT</name>
<comment type="caution">
    <text evidence="2">The sequence shown here is derived from an EMBL/GenBank/DDBJ whole genome shotgun (WGS) entry which is preliminary data.</text>
</comment>
<dbReference type="Pfam" id="PF00581">
    <property type="entry name" value="Rhodanese"/>
    <property type="match status" value="1"/>
</dbReference>
<dbReference type="RefSeq" id="WP_210683474.1">
    <property type="nucleotide sequence ID" value="NZ_JAGMWN010000012.1"/>
</dbReference>
<dbReference type="Proteomes" id="UP000672602">
    <property type="component" value="Unassembled WGS sequence"/>
</dbReference>
<feature type="domain" description="Rhodanese" evidence="1">
    <location>
        <begin position="19"/>
        <end position="125"/>
    </location>
</feature>